<dbReference type="PANTHER" id="PTHR37326:SF2">
    <property type="entry name" value="SUCCINYLGLUTAMATE DESUCCINYLASE_ASPARTOACYLASE FAMILY PROTEIN"/>
    <property type="match status" value="1"/>
</dbReference>
<evidence type="ECO:0000256" key="4">
    <source>
        <dbReference type="ARBA" id="ARBA00022833"/>
    </source>
</evidence>
<comment type="caution">
    <text evidence="6">The sequence shown here is derived from an EMBL/GenBank/DDBJ whole genome shotgun (WGS) entry which is preliminary data.</text>
</comment>
<protein>
    <submittedName>
        <fullName evidence="6">Succinylglutamate desuccinylase/aspartoacylase family protein</fullName>
    </submittedName>
</protein>
<dbReference type="Gene3D" id="3.40.630.10">
    <property type="entry name" value="Zn peptidases"/>
    <property type="match status" value="1"/>
</dbReference>
<evidence type="ECO:0000256" key="3">
    <source>
        <dbReference type="ARBA" id="ARBA00022801"/>
    </source>
</evidence>
<keyword evidence="2" id="KW-0479">Metal-binding</keyword>
<evidence type="ECO:0000256" key="1">
    <source>
        <dbReference type="ARBA" id="ARBA00001947"/>
    </source>
</evidence>
<dbReference type="EMBL" id="JAGGJA010000003">
    <property type="protein sequence ID" value="MCW9706201.1"/>
    <property type="molecule type" value="Genomic_DNA"/>
</dbReference>
<evidence type="ECO:0000313" key="7">
    <source>
        <dbReference type="Proteomes" id="UP001207918"/>
    </source>
</evidence>
<accession>A0ABT3PJU3</accession>
<evidence type="ECO:0000256" key="2">
    <source>
        <dbReference type="ARBA" id="ARBA00022723"/>
    </source>
</evidence>
<gene>
    <name evidence="6" type="ORF">J6I44_05025</name>
</gene>
<sequence>MPETITINGHSIEPGEQKQIELNIARLPTHTNIDLPIHICRSTEDGPVLLLTGGLHGDEINGVEILRRMIHSDLLMPDIGTIIAIPLVNTYGFIQNIRGLPDGKDINRSFPGNESGSLASLMAYTLVNQILPHVDYGVDFHTGGDARANYPQIRCEWKVEENREIAKAFSPPIIVDSSVIDNTFRKSAQDEGTPILVYEGGETLRFDEFAIQEGIDGTLRLMKYLDMLDEAPGTQETEIYDTSPWIRAHYGGLFQHEAKLGDHVSEGQLLGYISDPYGELWAEVKSPEKGRIIGLNNAPVVYKGDALVHIGCDLLKTI</sequence>
<dbReference type="CDD" id="cd06251">
    <property type="entry name" value="M14_ASTE_ASPA-like"/>
    <property type="match status" value="1"/>
</dbReference>
<dbReference type="Proteomes" id="UP001207918">
    <property type="component" value="Unassembled WGS sequence"/>
</dbReference>
<organism evidence="6 7">
    <name type="scientific">Fodinibius salsisoli</name>
    <dbReference type="NCBI Taxonomy" id="2820877"/>
    <lineage>
        <taxon>Bacteria</taxon>
        <taxon>Pseudomonadati</taxon>
        <taxon>Balneolota</taxon>
        <taxon>Balneolia</taxon>
        <taxon>Balneolales</taxon>
        <taxon>Balneolaceae</taxon>
        <taxon>Fodinibius</taxon>
    </lineage>
</organism>
<dbReference type="RefSeq" id="WP_265764906.1">
    <property type="nucleotide sequence ID" value="NZ_JAGGJA010000003.1"/>
</dbReference>
<dbReference type="InterPro" id="IPR055438">
    <property type="entry name" value="AstE_AspA_cat"/>
</dbReference>
<dbReference type="PANTHER" id="PTHR37326">
    <property type="entry name" value="BLL3975 PROTEIN"/>
    <property type="match status" value="1"/>
</dbReference>
<evidence type="ECO:0000259" key="5">
    <source>
        <dbReference type="Pfam" id="PF24827"/>
    </source>
</evidence>
<feature type="domain" description="Succinylglutamate desuccinylase/Aspartoacylase catalytic" evidence="5">
    <location>
        <begin position="46"/>
        <end position="224"/>
    </location>
</feature>
<proteinExistence type="predicted"/>
<keyword evidence="3" id="KW-0378">Hydrolase</keyword>
<reference evidence="6 7" key="1">
    <citation type="submission" date="2021-03" db="EMBL/GenBank/DDBJ databases">
        <title>Aliifodinibius sp. nov., a new bacterium isolated from saline soil.</title>
        <authorList>
            <person name="Galisteo C."/>
            <person name="De La Haba R."/>
            <person name="Sanchez-Porro C."/>
            <person name="Ventosa A."/>
        </authorList>
    </citation>
    <scope>NUCLEOTIDE SEQUENCE [LARGE SCALE GENOMIC DNA]</scope>
    <source>
        <strain evidence="6 7">1BSP15-2V2</strain>
    </source>
</reference>
<dbReference type="InterPro" id="IPR053138">
    <property type="entry name" value="N-alpha-Ac-DABA_deacetylase"/>
</dbReference>
<keyword evidence="4" id="KW-0862">Zinc</keyword>
<dbReference type="Pfam" id="PF24827">
    <property type="entry name" value="AstE_AspA_cat"/>
    <property type="match status" value="1"/>
</dbReference>
<dbReference type="PIRSF" id="PIRSF039012">
    <property type="entry name" value="ASP"/>
    <property type="match status" value="1"/>
</dbReference>
<name>A0ABT3PJU3_9BACT</name>
<evidence type="ECO:0000313" key="6">
    <source>
        <dbReference type="EMBL" id="MCW9706201.1"/>
    </source>
</evidence>
<dbReference type="InterPro" id="IPR043795">
    <property type="entry name" value="N-alpha-Ac-DABA-like"/>
</dbReference>
<keyword evidence="7" id="KW-1185">Reference proteome</keyword>
<dbReference type="SUPFAM" id="SSF53187">
    <property type="entry name" value="Zn-dependent exopeptidases"/>
    <property type="match status" value="1"/>
</dbReference>
<comment type="cofactor">
    <cofactor evidence="1">
        <name>Zn(2+)</name>
        <dbReference type="ChEBI" id="CHEBI:29105"/>
    </cofactor>
</comment>